<dbReference type="Gene3D" id="1.25.10.10">
    <property type="entry name" value="Leucine-rich Repeat Variant"/>
    <property type="match status" value="2"/>
</dbReference>
<dbReference type="PANTHER" id="PTHR13554">
    <property type="entry name" value="26S PROTEASOME NON-ATPASE REGULATORY SUBUNIT 5-RELATED"/>
    <property type="match status" value="1"/>
</dbReference>
<dbReference type="PANTHER" id="PTHR13554:SF10">
    <property type="entry name" value="26S PROTEASOME NON-ATPASE REGULATORY SUBUNIT 5"/>
    <property type="match status" value="1"/>
</dbReference>
<evidence type="ECO:0008006" key="3">
    <source>
        <dbReference type="Google" id="ProtNLM"/>
    </source>
</evidence>
<comment type="caution">
    <text evidence="1">The sequence shown here is derived from an EMBL/GenBank/DDBJ whole genome shotgun (WGS) entry which is preliminary data.</text>
</comment>
<dbReference type="STRING" id="246404.A0A507FQ85"/>
<proteinExistence type="predicted"/>
<dbReference type="AlphaFoldDB" id="A0A507FQ85"/>
<dbReference type="Proteomes" id="UP000320333">
    <property type="component" value="Unassembled WGS sequence"/>
</dbReference>
<accession>A0A507FQ85</accession>
<reference evidence="1 2" key="1">
    <citation type="journal article" date="2019" name="Sci. Rep.">
        <title>Comparative genomics of chytrid fungi reveal insights into the obligate biotrophic and pathogenic lifestyle of Synchytrium endobioticum.</title>
        <authorList>
            <person name="van de Vossenberg B.T.L.H."/>
            <person name="Warris S."/>
            <person name="Nguyen H.D.T."/>
            <person name="van Gent-Pelzer M.P.E."/>
            <person name="Joly D.L."/>
            <person name="van de Geest H.C."/>
            <person name="Bonants P.J.M."/>
            <person name="Smith D.S."/>
            <person name="Levesque C.A."/>
            <person name="van der Lee T.A.J."/>
        </authorList>
    </citation>
    <scope>NUCLEOTIDE SEQUENCE [LARGE SCALE GENOMIC DNA]</scope>
    <source>
        <strain evidence="1 2">CBS 675.73</strain>
    </source>
</reference>
<dbReference type="Pfam" id="PF10508">
    <property type="entry name" value="Proteasom_PSMB"/>
    <property type="match status" value="1"/>
</dbReference>
<dbReference type="SUPFAM" id="SSF48371">
    <property type="entry name" value="ARM repeat"/>
    <property type="match status" value="1"/>
</dbReference>
<dbReference type="OrthoDB" id="10250600at2759"/>
<dbReference type="InterPro" id="IPR011989">
    <property type="entry name" value="ARM-like"/>
</dbReference>
<dbReference type="GO" id="GO:0043248">
    <property type="term" value="P:proteasome assembly"/>
    <property type="evidence" value="ECO:0007669"/>
    <property type="project" value="InterPro"/>
</dbReference>
<dbReference type="InterPro" id="IPR016024">
    <property type="entry name" value="ARM-type_fold"/>
</dbReference>
<dbReference type="EMBL" id="QEAP01000013">
    <property type="protein sequence ID" value="TPX77870.1"/>
    <property type="molecule type" value="Genomic_DNA"/>
</dbReference>
<dbReference type="GO" id="GO:0005829">
    <property type="term" value="C:cytosol"/>
    <property type="evidence" value="ECO:0007669"/>
    <property type="project" value="TreeGrafter"/>
</dbReference>
<organism evidence="1 2">
    <name type="scientific">Chytriomyces confervae</name>
    <dbReference type="NCBI Taxonomy" id="246404"/>
    <lineage>
        <taxon>Eukaryota</taxon>
        <taxon>Fungi</taxon>
        <taxon>Fungi incertae sedis</taxon>
        <taxon>Chytridiomycota</taxon>
        <taxon>Chytridiomycota incertae sedis</taxon>
        <taxon>Chytridiomycetes</taxon>
        <taxon>Chytridiales</taxon>
        <taxon>Chytriomycetaceae</taxon>
        <taxon>Chytriomyces</taxon>
    </lineage>
</organism>
<keyword evidence="2" id="KW-1185">Reference proteome</keyword>
<gene>
    <name evidence="1" type="ORF">CcCBS67573_g00896</name>
</gene>
<evidence type="ECO:0000313" key="2">
    <source>
        <dbReference type="Proteomes" id="UP000320333"/>
    </source>
</evidence>
<protein>
    <recommendedName>
        <fullName evidence="3">26S proteasome non-ATPase regulatory subunit 5</fullName>
    </recommendedName>
</protein>
<evidence type="ECO:0000313" key="1">
    <source>
        <dbReference type="EMBL" id="TPX77870.1"/>
    </source>
</evidence>
<dbReference type="InterPro" id="IPR019538">
    <property type="entry name" value="PSMD5"/>
</dbReference>
<name>A0A507FQ85_9FUNG</name>
<sequence>MTQQHPQEPNEEDIDSATIAMENALSGYSFDLVQLASKSNSSEKYLDDRQLTLNHFVGVVIAAHNESVVDTACECIAAICKAAGLASESQMALLSDGLTHPLARVRILVLRLLAADASSERAQTRLQLAPLIIDCLDFADSAVASAASALLLATADTHLSQLISPDNVSLLTSLFHTSSDTVSLRVCELVISMAAQASPSDMHALEATGVFESMITEPLDSTDVMKRLNTIEILTRLQSTTSGFQFLDRTAVLTRISQYMRAYERANEDIDTLLSLTASIKFFAKLALALGANSDAALGLVEDAYGFIQTIQTLLTTEEIDVRLDVKEACLYAIGNAGSSRPGLILLSSHYPQSLDAVVEAARRGTGAIRVVACEALSCILDNDASDARVSGESSRLFRDVGGCLFFLAMIQSFDEALRVAGYACLKAISTYDWGLKAIRESGQLVAFMLDRSNEQSELGMKWRFSVMESIARNAAAKEILREELFNRFVKYAKEGPFYSESQPMVMMASM</sequence>